<evidence type="ECO:0000259" key="7">
    <source>
        <dbReference type="PROSITE" id="PS51352"/>
    </source>
</evidence>
<dbReference type="InterPro" id="IPR017937">
    <property type="entry name" value="Thioredoxin_CS"/>
</dbReference>
<dbReference type="Gene3D" id="3.40.30.10">
    <property type="entry name" value="Glutaredoxin"/>
    <property type="match status" value="1"/>
</dbReference>
<dbReference type="Pfam" id="PF00578">
    <property type="entry name" value="AhpC-TSA"/>
    <property type="match status" value="1"/>
</dbReference>
<gene>
    <name evidence="8" type="ORF">DPM19_11330</name>
</gene>
<evidence type="ECO:0000256" key="4">
    <source>
        <dbReference type="ARBA" id="ARBA00023157"/>
    </source>
</evidence>
<dbReference type="InterPro" id="IPR013766">
    <property type="entry name" value="Thioredoxin_domain"/>
</dbReference>
<accession>A0A365H8R6</accession>
<name>A0A365H8R6_9ACTN</name>
<evidence type="ECO:0000256" key="3">
    <source>
        <dbReference type="ARBA" id="ARBA00022968"/>
    </source>
</evidence>
<evidence type="ECO:0000256" key="6">
    <source>
        <dbReference type="SAM" id="SignalP"/>
    </source>
</evidence>
<feature type="signal peptide" evidence="6">
    <location>
        <begin position="1"/>
        <end position="21"/>
    </location>
</feature>
<dbReference type="PROSITE" id="PS51352">
    <property type="entry name" value="THIOREDOXIN_2"/>
    <property type="match status" value="1"/>
</dbReference>
<proteinExistence type="predicted"/>
<feature type="chain" id="PRO_5017008817" evidence="6">
    <location>
        <begin position="22"/>
        <end position="187"/>
    </location>
</feature>
<dbReference type="InterPro" id="IPR050553">
    <property type="entry name" value="Thioredoxin_ResA/DsbE_sf"/>
</dbReference>
<keyword evidence="5" id="KW-0676">Redox-active center</keyword>
<evidence type="ECO:0000256" key="5">
    <source>
        <dbReference type="ARBA" id="ARBA00023284"/>
    </source>
</evidence>
<keyword evidence="2" id="KW-0201">Cytochrome c-type biogenesis</keyword>
<dbReference type="GO" id="GO:0030313">
    <property type="term" value="C:cell envelope"/>
    <property type="evidence" value="ECO:0007669"/>
    <property type="project" value="UniProtKB-SubCell"/>
</dbReference>
<protein>
    <submittedName>
        <fullName evidence="8">TlpA family protein disulfide reductase</fullName>
    </submittedName>
</protein>
<sequence>MAVATLGLALLPVLLAGCAGGQTGATTGDSRFVAGDGSAQVITPADRKAGPQVSGSTLEDRPLNLADLRGKVVVVNFWASWCAPCRGEAPTLEKIYAEQKPRGVEFVGIDIKDGKEPARAFQRGFKVTYPSLFDPDGRLTLAFRDVPPNAVPSTLVLDRQGRVAVRIIGPTTYSALTPLLTRVTAEK</sequence>
<dbReference type="Proteomes" id="UP000251891">
    <property type="component" value="Unassembled WGS sequence"/>
</dbReference>
<dbReference type="GO" id="GO:0016491">
    <property type="term" value="F:oxidoreductase activity"/>
    <property type="evidence" value="ECO:0007669"/>
    <property type="project" value="InterPro"/>
</dbReference>
<feature type="domain" description="Thioredoxin" evidence="7">
    <location>
        <begin position="39"/>
        <end position="185"/>
    </location>
</feature>
<keyword evidence="4" id="KW-1015">Disulfide bond</keyword>
<evidence type="ECO:0000313" key="9">
    <source>
        <dbReference type="Proteomes" id="UP000251891"/>
    </source>
</evidence>
<comment type="caution">
    <text evidence="8">The sequence shown here is derived from an EMBL/GenBank/DDBJ whole genome shotgun (WGS) entry which is preliminary data.</text>
</comment>
<keyword evidence="3" id="KW-0735">Signal-anchor</keyword>
<evidence type="ECO:0000313" key="8">
    <source>
        <dbReference type="EMBL" id="RAY15477.1"/>
    </source>
</evidence>
<dbReference type="GO" id="GO:0016209">
    <property type="term" value="F:antioxidant activity"/>
    <property type="evidence" value="ECO:0007669"/>
    <property type="project" value="InterPro"/>
</dbReference>
<reference evidence="8 9" key="1">
    <citation type="submission" date="2018-06" db="EMBL/GenBank/DDBJ databases">
        <title>Actinomadura craniellae sp. nov. isolated from marine sponge Craniella sp.</title>
        <authorList>
            <person name="Li L."/>
            <person name="Xu Q.H."/>
            <person name="Lin H.W."/>
            <person name="Lu Y.H."/>
        </authorList>
    </citation>
    <scope>NUCLEOTIDE SEQUENCE [LARGE SCALE GENOMIC DNA]</scope>
    <source>
        <strain evidence="8 9">LHW63021</strain>
    </source>
</reference>
<keyword evidence="9" id="KW-1185">Reference proteome</keyword>
<dbReference type="CDD" id="cd02966">
    <property type="entry name" value="TlpA_like_family"/>
    <property type="match status" value="1"/>
</dbReference>
<comment type="subcellular location">
    <subcellularLocation>
        <location evidence="1">Cell envelope</location>
    </subcellularLocation>
</comment>
<dbReference type="InterPro" id="IPR036249">
    <property type="entry name" value="Thioredoxin-like_sf"/>
</dbReference>
<dbReference type="GO" id="GO:0017004">
    <property type="term" value="P:cytochrome complex assembly"/>
    <property type="evidence" value="ECO:0007669"/>
    <property type="project" value="UniProtKB-KW"/>
</dbReference>
<dbReference type="EMBL" id="QLYX01000004">
    <property type="protein sequence ID" value="RAY15477.1"/>
    <property type="molecule type" value="Genomic_DNA"/>
</dbReference>
<organism evidence="8 9">
    <name type="scientific">Actinomadura craniellae</name>
    <dbReference type="NCBI Taxonomy" id="2231787"/>
    <lineage>
        <taxon>Bacteria</taxon>
        <taxon>Bacillati</taxon>
        <taxon>Actinomycetota</taxon>
        <taxon>Actinomycetes</taxon>
        <taxon>Streptosporangiales</taxon>
        <taxon>Thermomonosporaceae</taxon>
        <taxon>Actinomadura</taxon>
    </lineage>
</organism>
<dbReference type="InterPro" id="IPR000866">
    <property type="entry name" value="AhpC/TSA"/>
</dbReference>
<dbReference type="PANTHER" id="PTHR42852">
    <property type="entry name" value="THIOL:DISULFIDE INTERCHANGE PROTEIN DSBE"/>
    <property type="match status" value="1"/>
</dbReference>
<dbReference type="AlphaFoldDB" id="A0A365H8R6"/>
<dbReference type="SUPFAM" id="SSF52833">
    <property type="entry name" value="Thioredoxin-like"/>
    <property type="match status" value="1"/>
</dbReference>
<dbReference type="PANTHER" id="PTHR42852:SF6">
    <property type="entry name" value="THIOL:DISULFIDE INTERCHANGE PROTEIN DSBE"/>
    <property type="match status" value="1"/>
</dbReference>
<evidence type="ECO:0000256" key="1">
    <source>
        <dbReference type="ARBA" id="ARBA00004196"/>
    </source>
</evidence>
<dbReference type="PROSITE" id="PS00194">
    <property type="entry name" value="THIOREDOXIN_1"/>
    <property type="match status" value="1"/>
</dbReference>
<dbReference type="OrthoDB" id="9796554at2"/>
<keyword evidence="6" id="KW-0732">Signal</keyword>
<evidence type="ECO:0000256" key="2">
    <source>
        <dbReference type="ARBA" id="ARBA00022748"/>
    </source>
</evidence>
<keyword evidence="3" id="KW-0812">Transmembrane</keyword>